<comment type="caution">
    <text evidence="1">The sequence shown here is derived from an EMBL/GenBank/DDBJ whole genome shotgun (WGS) entry which is preliminary data.</text>
</comment>
<organism evidence="1 2">
    <name type="scientific">Pontibacter burrus</name>
    <dbReference type="NCBI Taxonomy" id="2704466"/>
    <lineage>
        <taxon>Bacteria</taxon>
        <taxon>Pseudomonadati</taxon>
        <taxon>Bacteroidota</taxon>
        <taxon>Cytophagia</taxon>
        <taxon>Cytophagales</taxon>
        <taxon>Hymenobacteraceae</taxon>
        <taxon>Pontibacter</taxon>
    </lineage>
</organism>
<dbReference type="AlphaFoldDB" id="A0A6B3LIL7"/>
<accession>A0A6B3LIL7</accession>
<evidence type="ECO:0000313" key="2">
    <source>
        <dbReference type="Proteomes" id="UP000474777"/>
    </source>
</evidence>
<dbReference type="SUPFAM" id="SSF52266">
    <property type="entry name" value="SGNH hydrolase"/>
    <property type="match status" value="1"/>
</dbReference>
<dbReference type="InterPro" id="IPR036514">
    <property type="entry name" value="SGNH_hydro_sf"/>
</dbReference>
<dbReference type="EMBL" id="JAAGWD010000001">
    <property type="protein sequence ID" value="NEM96489.1"/>
    <property type="molecule type" value="Genomic_DNA"/>
</dbReference>
<dbReference type="Gene3D" id="3.40.50.1110">
    <property type="entry name" value="SGNH hydrolase"/>
    <property type="match status" value="2"/>
</dbReference>
<keyword evidence="2" id="KW-1185">Reference proteome</keyword>
<gene>
    <name evidence="1" type="ORF">GXP69_02170</name>
</gene>
<dbReference type="Proteomes" id="UP000474777">
    <property type="component" value="Unassembled WGS sequence"/>
</dbReference>
<sequence length="468" mass="49082">MLALFAGVLLTSCDPEIDGPSVSAGTQLNLTKYVAVGNSLTAGFGDNGLYREGQLGSYPAILAGQFAEVGGGAFVQPLFTEAQANGSGYLRLTGFTSTGSPITSQVTTNLARREQNSPLLTKFTDPINNLGVPGIKVADVKTPGYGSVQGNPYFERITPDNAALQTYLQRVQQSTDHTFFSLWLGNNDVLSFATAGGASASASNQITPVGVFESNYSDLVNALTANGQEGIVATIPDVSVVPFFTTVGPQVKQSLTANNVPGMVAITGAGQTRTQFATAQINAPTNGVLFTLTSAAYAPLIGTKTGKYWRDLARQVSPNPADPNIVRATLQNLLSADKGYAIDTTQLFGVSAGNPWPSALLLDVAEQTLVKDATIAFNNIIKAQATAKNLAVFDANAYFNGIQSGFVANGVAYSPSFITGNLFSLDGIHPTPRGYAIVANEMIKAINAKYGSNIPKADETQYRAVLLP</sequence>
<reference evidence="1 2" key="1">
    <citation type="submission" date="2020-02" db="EMBL/GenBank/DDBJ databases">
        <authorList>
            <person name="Kim M.K."/>
        </authorList>
    </citation>
    <scope>NUCLEOTIDE SEQUENCE [LARGE SCALE GENOMIC DNA]</scope>
    <source>
        <strain evidence="1 2">BT327</strain>
    </source>
</reference>
<dbReference type="GO" id="GO:0016788">
    <property type="term" value="F:hydrolase activity, acting on ester bonds"/>
    <property type="evidence" value="ECO:0007669"/>
    <property type="project" value="UniProtKB-ARBA"/>
</dbReference>
<name>A0A6B3LIL7_9BACT</name>
<keyword evidence="1" id="KW-0378">Hydrolase</keyword>
<evidence type="ECO:0000313" key="1">
    <source>
        <dbReference type="EMBL" id="NEM96489.1"/>
    </source>
</evidence>
<proteinExistence type="predicted"/>
<protein>
    <submittedName>
        <fullName evidence="1">SGNH/GDSL hydrolase family protein</fullName>
    </submittedName>
</protein>